<evidence type="ECO:0000256" key="1">
    <source>
        <dbReference type="SAM" id="MobiDB-lite"/>
    </source>
</evidence>
<proteinExistence type="predicted"/>
<gene>
    <name evidence="2" type="ORF">CRI94_00255</name>
</gene>
<dbReference type="Proteomes" id="UP000220102">
    <property type="component" value="Unassembled WGS sequence"/>
</dbReference>
<protein>
    <submittedName>
        <fullName evidence="2">Uncharacterized protein</fullName>
    </submittedName>
</protein>
<feature type="region of interest" description="Disordered" evidence="1">
    <location>
        <begin position="198"/>
        <end position="240"/>
    </location>
</feature>
<name>A0A2A8D1F4_9BACT</name>
<sequence length="240" mass="26371">MPVASAAAKRVVTDTDGNSIEFLRVEMILEEVEFERAGATDACRFDDDDSESDDDCEEVERGPFVVDLPLGGASPFTAFSASLPVGQWSEVEFEVEPLDDDDALANSTNVPEDESIYVEGIWRPAGGAEAPFTWTSDVDSEQEVDFDPPIEVTSDQSVNITFRVGIDGWFRGPNGSLIDPRTVDDDDDLEDLIEENIEASIEGFRDDDRDGDDDDDDDDDDDSGDGDDDDDDDDDENDDE</sequence>
<evidence type="ECO:0000313" key="2">
    <source>
        <dbReference type="EMBL" id="PEN14765.1"/>
    </source>
</evidence>
<reference evidence="2 3" key="1">
    <citation type="submission" date="2017-10" db="EMBL/GenBank/DDBJ databases">
        <title>Draft genome of Longibacter Salinarum.</title>
        <authorList>
            <person name="Goh K.M."/>
            <person name="Shamsir M.S."/>
            <person name="Lim S.W."/>
        </authorList>
    </citation>
    <scope>NUCLEOTIDE SEQUENCE [LARGE SCALE GENOMIC DNA]</scope>
    <source>
        <strain evidence="2 3">KCTC 52045</strain>
    </source>
</reference>
<evidence type="ECO:0000313" key="3">
    <source>
        <dbReference type="Proteomes" id="UP000220102"/>
    </source>
</evidence>
<dbReference type="AlphaFoldDB" id="A0A2A8D1F4"/>
<accession>A0A2A8D1F4</accession>
<comment type="caution">
    <text evidence="2">The sequence shown here is derived from an EMBL/GenBank/DDBJ whole genome shotgun (WGS) entry which is preliminary data.</text>
</comment>
<feature type="compositionally biased region" description="Acidic residues" evidence="1">
    <location>
        <begin position="209"/>
        <end position="240"/>
    </location>
</feature>
<organism evidence="2 3">
    <name type="scientific">Longibacter salinarum</name>
    <dbReference type="NCBI Taxonomy" id="1850348"/>
    <lineage>
        <taxon>Bacteria</taxon>
        <taxon>Pseudomonadati</taxon>
        <taxon>Rhodothermota</taxon>
        <taxon>Rhodothermia</taxon>
        <taxon>Rhodothermales</taxon>
        <taxon>Salisaetaceae</taxon>
        <taxon>Longibacter</taxon>
    </lineage>
</organism>
<keyword evidence="3" id="KW-1185">Reference proteome</keyword>
<dbReference type="EMBL" id="PDEQ01000001">
    <property type="protein sequence ID" value="PEN14765.1"/>
    <property type="molecule type" value="Genomic_DNA"/>
</dbReference>